<dbReference type="EMBL" id="CP025408">
    <property type="protein sequence ID" value="AUH34836.1"/>
    <property type="molecule type" value="Genomic_DNA"/>
</dbReference>
<proteinExistence type="predicted"/>
<feature type="compositionally biased region" description="Low complexity" evidence="1">
    <location>
        <begin position="287"/>
        <end position="324"/>
    </location>
</feature>
<evidence type="ECO:0008006" key="4">
    <source>
        <dbReference type="Google" id="ProtNLM"/>
    </source>
</evidence>
<dbReference type="PANTHER" id="PTHR34387:SF1">
    <property type="entry name" value="PERIPLASMIC IMMUNOGENIC PROTEIN"/>
    <property type="match status" value="1"/>
</dbReference>
<dbReference type="Pfam" id="PF04402">
    <property type="entry name" value="SIMPL"/>
    <property type="match status" value="1"/>
</dbReference>
<dbReference type="KEGG" id="paro:CUV01_16925"/>
<protein>
    <recommendedName>
        <fullName evidence="4">SIMPL domain-containing protein</fullName>
    </recommendedName>
</protein>
<dbReference type="Gene3D" id="3.30.70.2970">
    <property type="entry name" value="Protein of unknown function (DUF541), domain 2"/>
    <property type="match status" value="1"/>
</dbReference>
<evidence type="ECO:0000313" key="2">
    <source>
        <dbReference type="EMBL" id="AUH34836.1"/>
    </source>
</evidence>
<dbReference type="Proteomes" id="UP000233742">
    <property type="component" value="Chromosome"/>
</dbReference>
<organism evidence="2 3">
    <name type="scientific">Paracoccus tegillarcae</name>
    <dbReference type="NCBI Taxonomy" id="1529068"/>
    <lineage>
        <taxon>Bacteria</taxon>
        <taxon>Pseudomonadati</taxon>
        <taxon>Pseudomonadota</taxon>
        <taxon>Alphaproteobacteria</taxon>
        <taxon>Rhodobacterales</taxon>
        <taxon>Paracoccaceae</taxon>
        <taxon>Paracoccus</taxon>
    </lineage>
</organism>
<dbReference type="AlphaFoldDB" id="A0A2K9EVB2"/>
<feature type="compositionally biased region" description="Acidic residues" evidence="1">
    <location>
        <begin position="343"/>
        <end position="353"/>
    </location>
</feature>
<dbReference type="InterPro" id="IPR007497">
    <property type="entry name" value="SIMPL/DUF541"/>
</dbReference>
<feature type="compositionally biased region" description="Basic and acidic residues" evidence="1">
    <location>
        <begin position="275"/>
        <end position="286"/>
    </location>
</feature>
<dbReference type="RefSeq" id="WP_101461496.1">
    <property type="nucleotide sequence ID" value="NZ_CP025408.1"/>
</dbReference>
<dbReference type="GO" id="GO:0006974">
    <property type="term" value="P:DNA damage response"/>
    <property type="evidence" value="ECO:0007669"/>
    <property type="project" value="TreeGrafter"/>
</dbReference>
<sequence>MTKPDFSLPAGQSRNPGPRAVLATILAGTMLLGGQAAMAAPGKGGDHACHGKMMRGHAARISVTGEGEALTQPDIATINLGVTTQADTAAAAMEQNSAQQTAVFEALAEAGIEGRDIQTSGLNLTPVTDYSREGQPPQVSGYRAQNMVTVRVRDLDSLGATLDTLVTAGTNEINGITFGRDDSDQVQDDARRDAVADARHRAEIMAEAAGLTLGPVLTMRDVVYGTTPPEPRMMRQAMDAAGAQSVPVAGGEMAMQASIEMQFALVGAQGGGDCGPDRMKGAHDGADSGSGADTDAGAATDTGADTDAAPNDENGAAEGAAAEDAGTDPVVPGAPEAGTVTDAEAEEIMDEAPTEGAPVQPSN</sequence>
<dbReference type="OrthoDB" id="9813144at2"/>
<name>A0A2K9EVB2_9RHOB</name>
<dbReference type="PANTHER" id="PTHR34387">
    <property type="entry name" value="SLR1258 PROTEIN"/>
    <property type="match status" value="1"/>
</dbReference>
<evidence type="ECO:0000256" key="1">
    <source>
        <dbReference type="SAM" id="MobiDB-lite"/>
    </source>
</evidence>
<feature type="region of interest" description="Disordered" evidence="1">
    <location>
        <begin position="269"/>
        <end position="363"/>
    </location>
</feature>
<evidence type="ECO:0000313" key="3">
    <source>
        <dbReference type="Proteomes" id="UP000233742"/>
    </source>
</evidence>
<keyword evidence="3" id="KW-1185">Reference proteome</keyword>
<reference evidence="2 3" key="1">
    <citation type="submission" date="2017-12" db="EMBL/GenBank/DDBJ databases">
        <authorList>
            <person name="Hurst M.R.H."/>
        </authorList>
    </citation>
    <scope>NUCLEOTIDE SEQUENCE [LARGE SCALE GENOMIC DNA]</scope>
    <source>
        <strain evidence="2 3">BM15</strain>
    </source>
</reference>
<accession>A0A2K9EVB2</accession>
<dbReference type="InterPro" id="IPR052022">
    <property type="entry name" value="26kDa_periplasmic_antigen"/>
</dbReference>
<gene>
    <name evidence="2" type="ORF">CUV01_16925</name>
</gene>
<dbReference type="Gene3D" id="3.30.110.170">
    <property type="entry name" value="Protein of unknown function (DUF541), domain 1"/>
    <property type="match status" value="1"/>
</dbReference>